<evidence type="ECO:0000256" key="1">
    <source>
        <dbReference type="PROSITE-ProRule" id="PRU00339"/>
    </source>
</evidence>
<dbReference type="SUPFAM" id="SSF52540">
    <property type="entry name" value="P-loop containing nucleoside triphosphate hydrolases"/>
    <property type="match status" value="1"/>
</dbReference>
<dbReference type="InterPro" id="IPR027417">
    <property type="entry name" value="P-loop_NTPase"/>
</dbReference>
<gene>
    <name evidence="3" type="ORF">GCM10010185_27910</name>
</gene>
<evidence type="ECO:0000313" key="3">
    <source>
        <dbReference type="EMBL" id="GGP53967.1"/>
    </source>
</evidence>
<evidence type="ECO:0000256" key="2">
    <source>
        <dbReference type="SAM" id="MobiDB-lite"/>
    </source>
</evidence>
<dbReference type="SMART" id="SM00028">
    <property type="entry name" value="TPR"/>
    <property type="match status" value="2"/>
</dbReference>
<feature type="compositionally biased region" description="Acidic residues" evidence="2">
    <location>
        <begin position="648"/>
        <end position="657"/>
    </location>
</feature>
<feature type="repeat" description="TPR" evidence="1">
    <location>
        <begin position="547"/>
        <end position="580"/>
    </location>
</feature>
<dbReference type="EMBL" id="BMRG01000004">
    <property type="protein sequence ID" value="GGP53967.1"/>
    <property type="molecule type" value="Genomic_DNA"/>
</dbReference>
<dbReference type="InterPro" id="IPR019734">
    <property type="entry name" value="TPR_rpt"/>
</dbReference>
<reference evidence="3" key="1">
    <citation type="journal article" date="2014" name="Int. J. Syst. Evol. Microbiol.">
        <title>Complete genome sequence of Corynebacterium casei LMG S-19264T (=DSM 44701T), isolated from a smear-ripened cheese.</title>
        <authorList>
            <consortium name="US DOE Joint Genome Institute (JGI-PGF)"/>
            <person name="Walter F."/>
            <person name="Albersmeier A."/>
            <person name="Kalinowski J."/>
            <person name="Ruckert C."/>
        </authorList>
    </citation>
    <scope>NUCLEOTIDE SEQUENCE</scope>
    <source>
        <strain evidence="3">JCM 3313</strain>
    </source>
</reference>
<dbReference type="PANTHER" id="PTHR47691:SF3">
    <property type="entry name" value="HTH-TYPE TRANSCRIPTIONAL REGULATOR RV0890C-RELATED"/>
    <property type="match status" value="1"/>
</dbReference>
<sequence>MLAALGLREDGTGPVTEPAQRVVAALSRGSVLLVLDNCEHVVESVAVLVARLLAGCARVRVLATSREALGVTGEVVRPVPPLGLPEHDGRWSDSPAVRLFAERAAAVRPGFRVADDVASVVAVCRALEGLPLAIELAAARVRSLPVAELARRVHDRFGLLSRGSRGAAARHRTLHAVVEWSWELLDEPERRLARWLTVFRGGATPAAVRAVCGAQAEELLSALADKSLVELAGDRYRMLETIREFCARELVACGESQRAGRAHAEYFLELIGRSGPRLRRAEQVVQLGRLAGEHENFRAAARWAARHDPVLALRLVAELGWYFWLRGMRSQGSALAEEVLAAVGPRAPLGAEQEHLLCRLIGVSDGRARVELAGVPERWGAPDFPDPPRYPFLTLLWGMAHGAPQLEGEELEGYRRALVGQDAWSRALVELGAGMQHQYNGLVEQAWQAHRRALAGFRELGERWGASLALSRLADLAAGRGEPRRAVELVGRALALAEELGATEDVAALLGQRACWLERVGACSSARRDLERAAELARRAGSVEALAAAWLGLAELARRRGRSREALRWCREALRVCPSDWFGPAEVRAQARVCLGRLAAARGEVEGARREWAAALDSAVRWGNRVVLAGVAEARAAAEAGPPPSPDSDIDIDSDAGVESESGVEEGVVAGGDARRVAVLLGAAATLRGAADPADPEVRWVLRWARRRLGGDFEALFAQGAGMSREQVLAVLRA</sequence>
<comment type="caution">
    <text evidence="3">The sequence shown here is derived from an EMBL/GenBank/DDBJ whole genome shotgun (WGS) entry which is preliminary data.</text>
</comment>
<dbReference type="InterPro" id="IPR011990">
    <property type="entry name" value="TPR-like_helical_dom_sf"/>
</dbReference>
<protein>
    <recommendedName>
        <fullName evidence="5">ATPase</fullName>
    </recommendedName>
</protein>
<dbReference type="SUPFAM" id="SSF48452">
    <property type="entry name" value="TPR-like"/>
    <property type="match status" value="1"/>
</dbReference>
<organism evidence="3 4">
    <name type="scientific">Saccharothrix coeruleofusca</name>
    <dbReference type="NCBI Taxonomy" id="33919"/>
    <lineage>
        <taxon>Bacteria</taxon>
        <taxon>Bacillati</taxon>
        <taxon>Actinomycetota</taxon>
        <taxon>Actinomycetes</taxon>
        <taxon>Pseudonocardiales</taxon>
        <taxon>Pseudonocardiaceae</taxon>
        <taxon>Saccharothrix</taxon>
    </lineage>
</organism>
<keyword evidence="4" id="KW-1185">Reference proteome</keyword>
<reference evidence="3" key="2">
    <citation type="submission" date="2020-09" db="EMBL/GenBank/DDBJ databases">
        <authorList>
            <person name="Sun Q."/>
            <person name="Ohkuma M."/>
        </authorList>
    </citation>
    <scope>NUCLEOTIDE SEQUENCE</scope>
    <source>
        <strain evidence="3">JCM 3313</strain>
    </source>
</reference>
<evidence type="ECO:0008006" key="5">
    <source>
        <dbReference type="Google" id="ProtNLM"/>
    </source>
</evidence>
<dbReference type="AlphaFoldDB" id="A0A918ALD4"/>
<dbReference type="PANTHER" id="PTHR47691">
    <property type="entry name" value="REGULATOR-RELATED"/>
    <property type="match status" value="1"/>
</dbReference>
<keyword evidence="1" id="KW-0802">TPR repeat</keyword>
<evidence type="ECO:0000313" key="4">
    <source>
        <dbReference type="Proteomes" id="UP000639606"/>
    </source>
</evidence>
<dbReference type="PROSITE" id="PS50005">
    <property type="entry name" value="TPR"/>
    <property type="match status" value="1"/>
</dbReference>
<dbReference type="Proteomes" id="UP000639606">
    <property type="component" value="Unassembled WGS sequence"/>
</dbReference>
<feature type="region of interest" description="Disordered" evidence="2">
    <location>
        <begin position="636"/>
        <end position="657"/>
    </location>
</feature>
<dbReference type="Gene3D" id="1.25.40.10">
    <property type="entry name" value="Tetratricopeptide repeat domain"/>
    <property type="match status" value="1"/>
</dbReference>
<accession>A0A918ALD4</accession>
<name>A0A918ALD4_9PSEU</name>
<proteinExistence type="predicted"/>